<name>A0A8C6HLE6_MUSSI</name>
<dbReference type="PANTHER" id="PTHR47145:SF1">
    <property type="entry name" value="BPI FOLD-CONTAINING FAMILY A MEMBER 2"/>
    <property type="match status" value="1"/>
</dbReference>
<dbReference type="InterPro" id="IPR052507">
    <property type="entry name" value="BPI_fold-antibacterial"/>
</dbReference>
<evidence type="ECO:0000256" key="5">
    <source>
        <dbReference type="ARBA" id="ARBA00023157"/>
    </source>
</evidence>
<evidence type="ECO:0000256" key="1">
    <source>
        <dbReference type="ARBA" id="ARBA00004613"/>
    </source>
</evidence>
<feature type="domain" description="Lipid-binding serum glycoprotein N-terminal" evidence="7">
    <location>
        <begin position="85"/>
        <end position="202"/>
    </location>
</feature>
<dbReference type="SUPFAM" id="SSF55394">
    <property type="entry name" value="Bactericidal permeability-increasing protein, BPI"/>
    <property type="match status" value="1"/>
</dbReference>
<keyword evidence="9" id="KW-1185">Reference proteome</keyword>
<evidence type="ECO:0000256" key="4">
    <source>
        <dbReference type="ARBA" id="ARBA00022729"/>
    </source>
</evidence>
<evidence type="ECO:0000256" key="2">
    <source>
        <dbReference type="ARBA" id="ARBA00009020"/>
    </source>
</evidence>
<feature type="chain" id="PRO_5034148224" description="Lipid-binding serum glycoprotein N-terminal domain-containing protein" evidence="6">
    <location>
        <begin position="21"/>
        <end position="242"/>
    </location>
</feature>
<dbReference type="InterPro" id="IPR017943">
    <property type="entry name" value="Bactericidal_perm-incr_a/b_dom"/>
</dbReference>
<reference evidence="8" key="2">
    <citation type="submission" date="2025-09" db="UniProtKB">
        <authorList>
            <consortium name="Ensembl"/>
        </authorList>
    </citation>
    <scope>IDENTIFICATION</scope>
</reference>
<dbReference type="InterPro" id="IPR017942">
    <property type="entry name" value="Lipid-bd_serum_glycop_N"/>
</dbReference>
<accession>A0A8C6HLE6</accession>
<evidence type="ECO:0000313" key="8">
    <source>
        <dbReference type="Ensembl" id="ENSMSIP00000023165.1"/>
    </source>
</evidence>
<comment type="similarity">
    <text evidence="2">Belongs to the BPI/LBP/Plunc superfamily. Plunc family.</text>
</comment>
<evidence type="ECO:0000256" key="3">
    <source>
        <dbReference type="ARBA" id="ARBA00022525"/>
    </source>
</evidence>
<keyword evidence="5" id="KW-1015">Disulfide bond</keyword>
<keyword evidence="3" id="KW-0964">Secreted</keyword>
<protein>
    <recommendedName>
        <fullName evidence="7">Lipid-binding serum glycoprotein N-terminal domain-containing protein</fullName>
    </recommendedName>
</protein>
<organism evidence="8 9">
    <name type="scientific">Mus spicilegus</name>
    <name type="common">Mound-building mouse</name>
    <dbReference type="NCBI Taxonomy" id="10103"/>
    <lineage>
        <taxon>Eukaryota</taxon>
        <taxon>Metazoa</taxon>
        <taxon>Chordata</taxon>
        <taxon>Craniata</taxon>
        <taxon>Vertebrata</taxon>
        <taxon>Euteleostomi</taxon>
        <taxon>Mammalia</taxon>
        <taxon>Eutheria</taxon>
        <taxon>Euarchontoglires</taxon>
        <taxon>Glires</taxon>
        <taxon>Rodentia</taxon>
        <taxon>Myomorpha</taxon>
        <taxon>Muroidea</taxon>
        <taxon>Muridae</taxon>
        <taxon>Murinae</taxon>
        <taxon>Mus</taxon>
        <taxon>Mus</taxon>
    </lineage>
</organism>
<dbReference type="Proteomes" id="UP000694415">
    <property type="component" value="Unplaced"/>
</dbReference>
<proteinExistence type="inferred from homology"/>
<dbReference type="GeneTree" id="ENSGT00940000171996"/>
<sequence length="242" mass="26910">MFHLGHLIVLCSLLVGTSSSLSEAIDSILKNVGSLNSLLANFSDFNITFPTIDGVSQIHRRATDSQVDTDTDILQNRSLTIRSLQETIAWSLAKDRILEGLKTLDLGTLNPKLRLQIKEPRILEPKLDLSSSGDDITLRMPVVLVVSVRVLPSLTSMAEITISMEIISSFLTQNDAKSDLPVLAMQQCSSDMDKISISIWGSQSAGETRGKLYLKRTDRRRMPLRPCWYGKCLSYLSIVMKK</sequence>
<evidence type="ECO:0000259" key="7">
    <source>
        <dbReference type="Pfam" id="PF01273"/>
    </source>
</evidence>
<dbReference type="GO" id="GO:0001530">
    <property type="term" value="F:lipopolysaccharide binding"/>
    <property type="evidence" value="ECO:0007669"/>
    <property type="project" value="TreeGrafter"/>
</dbReference>
<dbReference type="GO" id="GO:0070062">
    <property type="term" value="C:extracellular exosome"/>
    <property type="evidence" value="ECO:0007669"/>
    <property type="project" value="TreeGrafter"/>
</dbReference>
<dbReference type="GO" id="GO:0030141">
    <property type="term" value="C:secretory granule"/>
    <property type="evidence" value="ECO:0007669"/>
    <property type="project" value="TreeGrafter"/>
</dbReference>
<reference evidence="8" key="1">
    <citation type="submission" date="2025-08" db="UniProtKB">
        <authorList>
            <consortium name="Ensembl"/>
        </authorList>
    </citation>
    <scope>IDENTIFICATION</scope>
</reference>
<dbReference type="Ensembl" id="ENSMSIT00000029238.1">
    <property type="protein sequence ID" value="ENSMSIP00000023165.1"/>
    <property type="gene ID" value="ENSMSIG00000019695.1"/>
</dbReference>
<dbReference type="Pfam" id="PF01273">
    <property type="entry name" value="LBP_BPI_CETP"/>
    <property type="match status" value="1"/>
</dbReference>
<feature type="signal peptide" evidence="6">
    <location>
        <begin position="1"/>
        <end position="20"/>
    </location>
</feature>
<evidence type="ECO:0000256" key="6">
    <source>
        <dbReference type="SAM" id="SignalP"/>
    </source>
</evidence>
<dbReference type="AlphaFoldDB" id="A0A8C6HLE6"/>
<dbReference type="Gene3D" id="3.15.10.10">
    <property type="entry name" value="Bactericidal permeability-increasing protein, domain 1"/>
    <property type="match status" value="1"/>
</dbReference>
<keyword evidence="4 6" id="KW-0732">Signal</keyword>
<evidence type="ECO:0000313" key="9">
    <source>
        <dbReference type="Proteomes" id="UP000694415"/>
    </source>
</evidence>
<comment type="subcellular location">
    <subcellularLocation>
        <location evidence="1">Secreted</location>
    </subcellularLocation>
</comment>
<dbReference type="PANTHER" id="PTHR47145">
    <property type="entry name" value="BPI FOLD-CONTAINING FAMILY A MEMBER 2"/>
    <property type="match status" value="1"/>
</dbReference>